<dbReference type="RefSeq" id="XP_020066201.1">
    <property type="nucleotide sequence ID" value="XM_020206596.1"/>
</dbReference>
<feature type="chain" id="PRO_5009162853" evidence="2">
    <location>
        <begin position="20"/>
        <end position="166"/>
    </location>
</feature>
<dbReference type="GeneID" id="30980733"/>
<proteinExistence type="predicted"/>
<dbReference type="STRING" id="984487.A0A1E4SNI2"/>
<feature type="signal peptide" evidence="2">
    <location>
        <begin position="1"/>
        <end position="19"/>
    </location>
</feature>
<dbReference type="OrthoDB" id="4069694at2759"/>
<evidence type="ECO:0000313" key="3">
    <source>
        <dbReference type="EMBL" id="ODV81079.1"/>
    </source>
</evidence>
<keyword evidence="2" id="KW-0732">Signal</keyword>
<dbReference type="Proteomes" id="UP000094285">
    <property type="component" value="Unassembled WGS sequence"/>
</dbReference>
<evidence type="ECO:0000256" key="1">
    <source>
        <dbReference type="SAM" id="MobiDB-lite"/>
    </source>
</evidence>
<name>A0A1E4SNI2_9ASCO</name>
<dbReference type="AlphaFoldDB" id="A0A1E4SNI2"/>
<evidence type="ECO:0000256" key="2">
    <source>
        <dbReference type="SAM" id="SignalP"/>
    </source>
</evidence>
<feature type="region of interest" description="Disordered" evidence="1">
    <location>
        <begin position="106"/>
        <end position="142"/>
    </location>
</feature>
<organism evidence="3 4">
    <name type="scientific">Suhomyces tanzawaensis NRRL Y-17324</name>
    <dbReference type="NCBI Taxonomy" id="984487"/>
    <lineage>
        <taxon>Eukaryota</taxon>
        <taxon>Fungi</taxon>
        <taxon>Dikarya</taxon>
        <taxon>Ascomycota</taxon>
        <taxon>Saccharomycotina</taxon>
        <taxon>Pichiomycetes</taxon>
        <taxon>Debaryomycetaceae</taxon>
        <taxon>Suhomyces</taxon>
    </lineage>
</organism>
<protein>
    <submittedName>
        <fullName evidence="3">Uncharacterized protein</fullName>
    </submittedName>
</protein>
<reference evidence="4" key="1">
    <citation type="submission" date="2016-05" db="EMBL/GenBank/DDBJ databases">
        <title>Comparative genomics of biotechnologically important yeasts.</title>
        <authorList>
            <consortium name="DOE Joint Genome Institute"/>
            <person name="Riley R."/>
            <person name="Haridas S."/>
            <person name="Wolfe K.H."/>
            <person name="Lopes M.R."/>
            <person name="Hittinger C.T."/>
            <person name="Goker M."/>
            <person name="Salamov A."/>
            <person name="Wisecaver J."/>
            <person name="Long T.M."/>
            <person name="Aerts A.L."/>
            <person name="Barry K."/>
            <person name="Choi C."/>
            <person name="Clum A."/>
            <person name="Coughlan A.Y."/>
            <person name="Deshpande S."/>
            <person name="Douglass A.P."/>
            <person name="Hanson S.J."/>
            <person name="Klenk H.-P."/>
            <person name="Labutti K."/>
            <person name="Lapidus A."/>
            <person name="Lindquist E."/>
            <person name="Lipzen A."/>
            <person name="Meier-Kolthoff J.P."/>
            <person name="Ohm R.A."/>
            <person name="Otillar R.P."/>
            <person name="Pangilinan J."/>
            <person name="Peng Y."/>
            <person name="Rokas A."/>
            <person name="Rosa C.A."/>
            <person name="Scheuner C."/>
            <person name="Sibirny A.A."/>
            <person name="Slot J.C."/>
            <person name="Stielow J.B."/>
            <person name="Sun H."/>
            <person name="Kurtzman C.P."/>
            <person name="Blackwell M."/>
            <person name="Grigoriev I.V."/>
            <person name="Jeffries T.W."/>
        </authorList>
    </citation>
    <scope>NUCLEOTIDE SEQUENCE [LARGE SCALE GENOMIC DNA]</scope>
    <source>
        <strain evidence="4">NRRL Y-17324</strain>
    </source>
</reference>
<feature type="compositionally biased region" description="Low complexity" evidence="1">
    <location>
        <begin position="109"/>
        <end position="142"/>
    </location>
</feature>
<sequence>MHSYHLAIALIASAASVNAADSQQIDFVTRLVQDAKANAKDYLNFIQTAKTSIPAEFTSLAREVQTYKDDSYTTLIDAQSINVSELQSFATALPWYSSRIAQNNGGGSSQASSGASSAAGGSSSRSGSSSSAAASSGSSSQSSSAGIGAMIVPMGATLAGVAVALL</sequence>
<dbReference type="InterPro" id="IPR000992">
    <property type="entry name" value="SRP1_TIP1"/>
</dbReference>
<gene>
    <name evidence="3" type="ORF">CANTADRAFT_20620</name>
</gene>
<keyword evidence="4" id="KW-1185">Reference proteome</keyword>
<dbReference type="EMBL" id="KV453910">
    <property type="protein sequence ID" value="ODV81079.1"/>
    <property type="molecule type" value="Genomic_DNA"/>
</dbReference>
<evidence type="ECO:0000313" key="4">
    <source>
        <dbReference type="Proteomes" id="UP000094285"/>
    </source>
</evidence>
<dbReference type="Pfam" id="PF00660">
    <property type="entry name" value="SRP1_TIP1"/>
    <property type="match status" value="1"/>
</dbReference>
<accession>A0A1E4SNI2</accession>